<keyword evidence="2" id="KW-0732">Signal</keyword>
<reference evidence="4 5" key="1">
    <citation type="journal article" date="2019" name="J. Gen. Appl. Microbiol.">
        <title>Aerobic degradation of cis-dichloroethene by the marine bacterium Marinobacter salsuginis strain 5N-3.</title>
        <authorList>
            <person name="Inoue Y."/>
            <person name="Fukunaga Y."/>
            <person name="Katsumata H."/>
            <person name="Ohji S."/>
            <person name="Hosoyama A."/>
            <person name="Mori K."/>
            <person name="Ando K."/>
        </authorList>
    </citation>
    <scope>NUCLEOTIDE SEQUENCE [LARGE SCALE GENOMIC DNA]</scope>
    <source>
        <strain evidence="4 5">5N-3</strain>
    </source>
</reference>
<keyword evidence="5" id="KW-1185">Reference proteome</keyword>
<protein>
    <recommendedName>
        <fullName evidence="3">Solute-binding protein family 3/N-terminal domain-containing protein</fullName>
    </recommendedName>
</protein>
<proteinExistence type="inferred from homology"/>
<dbReference type="Proteomes" id="UP000340077">
    <property type="component" value="Unassembled WGS sequence"/>
</dbReference>
<name>A0A5M3PNR1_9GAMM</name>
<gene>
    <name evidence="4" type="ORF">MS5N3_18100</name>
</gene>
<dbReference type="PANTHER" id="PTHR35936:SF6">
    <property type="entry name" value="AMINO ACID ABC TRANSPORTER SUBSTRATE-BINDING PAAT FAMILY PROTEIN"/>
    <property type="match status" value="1"/>
</dbReference>
<comment type="similarity">
    <text evidence="1">Belongs to the bacterial solute-binding protein 3 family.</text>
</comment>
<sequence length="278" mass="31157">MPRNCSVQLSLMSEAMRFVSIRICALLAGLFLATGALAEAGTASKLLKIAYVDFPPMTYQKADGSPAGTFIEITRKVAIEAGYEPEFLYLPISRVYLYLRNGRIDVWPGSANVPALKGEVLETWVSPFASQLSAWYLEGTEPLSHFDQLQGKTVITIAGYTYGGLLYWLEGESSIDVTQAPNYRAALDMLKLGRGHYLFGHRDPVLETLAMSEDEKIRESEIRLRNLTWLFSLANPRAAILREEFDDAYLRLAEQGEVPPIREFGESFVIPGFPEQYR</sequence>
<dbReference type="Pfam" id="PF00497">
    <property type="entry name" value="SBP_bac_3"/>
    <property type="match status" value="1"/>
</dbReference>
<dbReference type="InterPro" id="IPR001638">
    <property type="entry name" value="Solute-binding_3/MltF_N"/>
</dbReference>
<dbReference type="AlphaFoldDB" id="A0A5M3PNR1"/>
<feature type="domain" description="Solute-binding protein family 3/N-terminal" evidence="3">
    <location>
        <begin position="52"/>
        <end position="107"/>
    </location>
</feature>
<comment type="caution">
    <text evidence="4">The sequence shown here is derived from an EMBL/GenBank/DDBJ whole genome shotgun (WGS) entry which is preliminary data.</text>
</comment>
<accession>A0A5M3PNR1</accession>
<evidence type="ECO:0000256" key="1">
    <source>
        <dbReference type="ARBA" id="ARBA00010333"/>
    </source>
</evidence>
<organism evidence="4 5">
    <name type="scientific">Marinobacter salsuginis</name>
    <dbReference type="NCBI Taxonomy" id="418719"/>
    <lineage>
        <taxon>Bacteria</taxon>
        <taxon>Pseudomonadati</taxon>
        <taxon>Pseudomonadota</taxon>
        <taxon>Gammaproteobacteria</taxon>
        <taxon>Pseudomonadales</taxon>
        <taxon>Marinobacteraceae</taxon>
        <taxon>Marinobacter</taxon>
    </lineage>
</organism>
<dbReference type="EMBL" id="BGZH01000001">
    <property type="protein sequence ID" value="GBO84359.1"/>
    <property type="molecule type" value="Genomic_DNA"/>
</dbReference>
<evidence type="ECO:0000256" key="2">
    <source>
        <dbReference type="ARBA" id="ARBA00022729"/>
    </source>
</evidence>
<evidence type="ECO:0000259" key="3">
    <source>
        <dbReference type="Pfam" id="PF00497"/>
    </source>
</evidence>
<dbReference type="Gene3D" id="3.40.190.10">
    <property type="entry name" value="Periplasmic binding protein-like II"/>
    <property type="match status" value="2"/>
</dbReference>
<dbReference type="PANTHER" id="PTHR35936">
    <property type="entry name" value="MEMBRANE-BOUND LYTIC MUREIN TRANSGLYCOSYLASE F"/>
    <property type="match status" value="1"/>
</dbReference>
<evidence type="ECO:0000313" key="5">
    <source>
        <dbReference type="Proteomes" id="UP000340077"/>
    </source>
</evidence>
<dbReference type="SUPFAM" id="SSF53850">
    <property type="entry name" value="Periplasmic binding protein-like II"/>
    <property type="match status" value="1"/>
</dbReference>
<evidence type="ECO:0000313" key="4">
    <source>
        <dbReference type="EMBL" id="GBO84359.1"/>
    </source>
</evidence>